<evidence type="ECO:0000256" key="1">
    <source>
        <dbReference type="SAM" id="MobiDB-lite"/>
    </source>
</evidence>
<evidence type="ECO:0000313" key="3">
    <source>
        <dbReference type="Proteomes" id="UP000489600"/>
    </source>
</evidence>
<feature type="region of interest" description="Disordered" evidence="1">
    <location>
        <begin position="36"/>
        <end position="71"/>
    </location>
</feature>
<proteinExistence type="predicted"/>
<protein>
    <submittedName>
        <fullName evidence="2">Uncharacterized protein</fullName>
    </submittedName>
</protein>
<dbReference type="Proteomes" id="UP000489600">
    <property type="component" value="Unassembled WGS sequence"/>
</dbReference>
<reference evidence="2" key="1">
    <citation type="submission" date="2019-07" db="EMBL/GenBank/DDBJ databases">
        <authorList>
            <person name="Dittberner H."/>
        </authorList>
    </citation>
    <scope>NUCLEOTIDE SEQUENCE [LARGE SCALE GENOMIC DNA]</scope>
</reference>
<comment type="caution">
    <text evidence="2">The sequence shown here is derived from an EMBL/GenBank/DDBJ whole genome shotgun (WGS) entry which is preliminary data.</text>
</comment>
<dbReference type="EMBL" id="CABITT030000005">
    <property type="protein sequence ID" value="VVB05126.1"/>
    <property type="molecule type" value="Genomic_DNA"/>
</dbReference>
<name>A0A565BUU5_9BRAS</name>
<feature type="compositionally biased region" description="Basic and acidic residues" evidence="1">
    <location>
        <begin position="61"/>
        <end position="71"/>
    </location>
</feature>
<sequence>MVFPVAMNIGRLEIQTKTQAQAKRFHEVETMEHPQVVPPVVNPNNDNPIPQGNKSKLQDINQEHHHWLRES</sequence>
<gene>
    <name evidence="2" type="ORF">ANE_LOCUS15570</name>
</gene>
<accession>A0A565BUU5</accession>
<feature type="compositionally biased region" description="Polar residues" evidence="1">
    <location>
        <begin position="50"/>
        <end position="60"/>
    </location>
</feature>
<keyword evidence="3" id="KW-1185">Reference proteome</keyword>
<organism evidence="2 3">
    <name type="scientific">Arabis nemorensis</name>
    <dbReference type="NCBI Taxonomy" id="586526"/>
    <lineage>
        <taxon>Eukaryota</taxon>
        <taxon>Viridiplantae</taxon>
        <taxon>Streptophyta</taxon>
        <taxon>Embryophyta</taxon>
        <taxon>Tracheophyta</taxon>
        <taxon>Spermatophyta</taxon>
        <taxon>Magnoliopsida</taxon>
        <taxon>eudicotyledons</taxon>
        <taxon>Gunneridae</taxon>
        <taxon>Pentapetalae</taxon>
        <taxon>rosids</taxon>
        <taxon>malvids</taxon>
        <taxon>Brassicales</taxon>
        <taxon>Brassicaceae</taxon>
        <taxon>Arabideae</taxon>
        <taxon>Arabis</taxon>
    </lineage>
</organism>
<evidence type="ECO:0000313" key="2">
    <source>
        <dbReference type="EMBL" id="VVB05126.1"/>
    </source>
</evidence>
<dbReference type="AlphaFoldDB" id="A0A565BUU5"/>